<dbReference type="InterPro" id="IPR008271">
    <property type="entry name" value="Ser/Thr_kinase_AS"/>
</dbReference>
<sequence>MSSVSQSKNGVEDFDTGQRGGVAEAGLSGRPGELQDGHSRPRLRTSLFNQDSVLAEEAQSANLLTENMGPSRLREKGLADTALSESMRTITADSAEPLSRSADATANGGDQGSAPRESGGCAPVGGSTERREVPAGGLDNSSSGSGTFRSSSRALGLQHSVSGKKRALWQIDLSEVDLGELIASGSFGSVHRGHYGGREVAIKLLHIPESSSDKEKRAALHAFKQEVSVWHALHHPNIVEFIGASMEAKQWAIVTEYIAGGSLKSFTAQRQGKKLPLQQAVNMALDVARGMAYLHNKDILHRDLKSANLLIDPSYRVKVADFGLARQEAADPGDMTCETGTIRWMAPEVIDHRPYTRKVDVYSFSIVAWEIFSMKLPFEGFSFVQLAHAVVASNARPPLAGIPKPLADILERCWDPVPERRPDFNTVVKWLEDVLDSGVSDLKDAETAGCCACILL</sequence>
<dbReference type="PROSITE" id="PS50011">
    <property type="entry name" value="PROTEIN_KINASE_DOM"/>
    <property type="match status" value="1"/>
</dbReference>
<dbReference type="PRINTS" id="PR00109">
    <property type="entry name" value="TYRKINASE"/>
</dbReference>
<dbReference type="AlphaFoldDB" id="A0A1Y1I8L0"/>
<keyword evidence="10" id="KW-1185">Reference proteome</keyword>
<dbReference type="OrthoDB" id="2014389at2759"/>
<evidence type="ECO:0000256" key="6">
    <source>
        <dbReference type="ARBA" id="ARBA00048679"/>
    </source>
</evidence>
<dbReference type="CDD" id="cd13999">
    <property type="entry name" value="STKc_MAP3K-like"/>
    <property type="match status" value="1"/>
</dbReference>
<dbReference type="Gene3D" id="1.10.510.10">
    <property type="entry name" value="Transferase(Phosphotransferase) domain 1"/>
    <property type="match status" value="1"/>
</dbReference>
<keyword evidence="3 9" id="KW-0418">Kinase</keyword>
<evidence type="ECO:0000256" key="3">
    <source>
        <dbReference type="ARBA" id="ARBA00022777"/>
    </source>
</evidence>
<reference evidence="9 10" key="1">
    <citation type="journal article" date="2014" name="Nat. Commun.">
        <title>Klebsormidium flaccidum genome reveals primary factors for plant terrestrial adaptation.</title>
        <authorList>
            <person name="Hori K."/>
            <person name="Maruyama F."/>
            <person name="Fujisawa T."/>
            <person name="Togashi T."/>
            <person name="Yamamoto N."/>
            <person name="Seo M."/>
            <person name="Sato S."/>
            <person name="Yamada T."/>
            <person name="Mori H."/>
            <person name="Tajima N."/>
            <person name="Moriyama T."/>
            <person name="Ikeuchi M."/>
            <person name="Watanabe M."/>
            <person name="Wada H."/>
            <person name="Kobayashi K."/>
            <person name="Saito M."/>
            <person name="Masuda T."/>
            <person name="Sasaki-Sekimoto Y."/>
            <person name="Mashiguchi K."/>
            <person name="Awai K."/>
            <person name="Shimojima M."/>
            <person name="Masuda S."/>
            <person name="Iwai M."/>
            <person name="Nobusawa T."/>
            <person name="Narise T."/>
            <person name="Kondo S."/>
            <person name="Saito H."/>
            <person name="Sato R."/>
            <person name="Murakawa M."/>
            <person name="Ihara Y."/>
            <person name="Oshima-Yamada Y."/>
            <person name="Ohtaka K."/>
            <person name="Satoh M."/>
            <person name="Sonobe K."/>
            <person name="Ishii M."/>
            <person name="Ohtani R."/>
            <person name="Kanamori-Sato M."/>
            <person name="Honoki R."/>
            <person name="Miyazaki D."/>
            <person name="Mochizuki H."/>
            <person name="Umetsu J."/>
            <person name="Higashi K."/>
            <person name="Shibata D."/>
            <person name="Kamiya Y."/>
            <person name="Sato N."/>
            <person name="Nakamura Y."/>
            <person name="Tabata S."/>
            <person name="Ida S."/>
            <person name="Kurokawa K."/>
            <person name="Ohta H."/>
        </authorList>
    </citation>
    <scope>NUCLEOTIDE SEQUENCE [LARGE SCALE GENOMIC DNA]</scope>
    <source>
        <strain evidence="9 10">NIES-2285</strain>
    </source>
</reference>
<feature type="region of interest" description="Disordered" evidence="7">
    <location>
        <begin position="1"/>
        <end position="51"/>
    </location>
</feature>
<dbReference type="Pfam" id="PF07714">
    <property type="entry name" value="PK_Tyr_Ser-Thr"/>
    <property type="match status" value="1"/>
</dbReference>
<dbReference type="InterPro" id="IPR051681">
    <property type="entry name" value="Ser/Thr_Kinases-Pseudokinases"/>
</dbReference>
<dbReference type="EMBL" id="DF237293">
    <property type="protein sequence ID" value="GAQ87314.1"/>
    <property type="molecule type" value="Genomic_DNA"/>
</dbReference>
<dbReference type="GO" id="GO:0005524">
    <property type="term" value="F:ATP binding"/>
    <property type="evidence" value="ECO:0007669"/>
    <property type="project" value="UniProtKB-KW"/>
</dbReference>
<evidence type="ECO:0000256" key="1">
    <source>
        <dbReference type="ARBA" id="ARBA00022679"/>
    </source>
</evidence>
<name>A0A1Y1I8L0_KLENI</name>
<feature type="compositionally biased region" description="Low complexity" evidence="7">
    <location>
        <begin position="141"/>
        <end position="153"/>
    </location>
</feature>
<dbReference type="SUPFAM" id="SSF56112">
    <property type="entry name" value="Protein kinase-like (PK-like)"/>
    <property type="match status" value="1"/>
</dbReference>
<dbReference type="Proteomes" id="UP000054558">
    <property type="component" value="Unassembled WGS sequence"/>
</dbReference>
<dbReference type="OMA" id="WPPDADD"/>
<dbReference type="STRING" id="105231.A0A1Y1I8L0"/>
<feature type="domain" description="Protein kinase" evidence="8">
    <location>
        <begin position="176"/>
        <end position="435"/>
    </location>
</feature>
<evidence type="ECO:0000313" key="10">
    <source>
        <dbReference type="Proteomes" id="UP000054558"/>
    </source>
</evidence>
<organism evidence="9 10">
    <name type="scientific">Klebsormidium nitens</name>
    <name type="common">Green alga</name>
    <name type="synonym">Ulothrix nitens</name>
    <dbReference type="NCBI Taxonomy" id="105231"/>
    <lineage>
        <taxon>Eukaryota</taxon>
        <taxon>Viridiplantae</taxon>
        <taxon>Streptophyta</taxon>
        <taxon>Klebsormidiophyceae</taxon>
        <taxon>Klebsormidiales</taxon>
        <taxon>Klebsormidiaceae</taxon>
        <taxon>Klebsormidium</taxon>
    </lineage>
</organism>
<keyword evidence="4" id="KW-0067">ATP-binding</keyword>
<feature type="region of interest" description="Disordered" evidence="7">
    <location>
        <begin position="90"/>
        <end position="156"/>
    </location>
</feature>
<evidence type="ECO:0000256" key="2">
    <source>
        <dbReference type="ARBA" id="ARBA00022741"/>
    </source>
</evidence>
<evidence type="ECO:0000256" key="7">
    <source>
        <dbReference type="SAM" id="MobiDB-lite"/>
    </source>
</evidence>
<gene>
    <name evidence="9" type="ORF">KFL_003440150</name>
</gene>
<dbReference type="GO" id="GO:0004674">
    <property type="term" value="F:protein serine/threonine kinase activity"/>
    <property type="evidence" value="ECO:0000318"/>
    <property type="project" value="GO_Central"/>
</dbReference>
<evidence type="ECO:0000313" key="9">
    <source>
        <dbReference type="EMBL" id="GAQ87314.1"/>
    </source>
</evidence>
<dbReference type="SMART" id="SM00220">
    <property type="entry name" value="S_TKc"/>
    <property type="match status" value="1"/>
</dbReference>
<dbReference type="PANTHER" id="PTHR44329:SF272">
    <property type="entry name" value="PROTEIN KINASE SUPERFAMILY PROTEIN"/>
    <property type="match status" value="1"/>
</dbReference>
<evidence type="ECO:0000259" key="8">
    <source>
        <dbReference type="PROSITE" id="PS50011"/>
    </source>
</evidence>
<protein>
    <submittedName>
        <fullName evidence="9">Protein kinase superfamily protein</fullName>
    </submittedName>
</protein>
<proteinExistence type="predicted"/>
<keyword evidence="1" id="KW-0808">Transferase</keyword>
<evidence type="ECO:0000256" key="4">
    <source>
        <dbReference type="ARBA" id="ARBA00022840"/>
    </source>
</evidence>
<dbReference type="InterPro" id="IPR001245">
    <property type="entry name" value="Ser-Thr/Tyr_kinase_cat_dom"/>
</dbReference>
<comment type="catalytic activity">
    <reaction evidence="5">
        <text>L-threonyl-[protein] + ATP = O-phospho-L-threonyl-[protein] + ADP + H(+)</text>
        <dbReference type="Rhea" id="RHEA:46608"/>
        <dbReference type="Rhea" id="RHEA-COMP:11060"/>
        <dbReference type="Rhea" id="RHEA-COMP:11605"/>
        <dbReference type="ChEBI" id="CHEBI:15378"/>
        <dbReference type="ChEBI" id="CHEBI:30013"/>
        <dbReference type="ChEBI" id="CHEBI:30616"/>
        <dbReference type="ChEBI" id="CHEBI:61977"/>
        <dbReference type="ChEBI" id="CHEBI:456216"/>
        <dbReference type="EC" id="2.7.11.1"/>
    </reaction>
</comment>
<evidence type="ECO:0000256" key="5">
    <source>
        <dbReference type="ARBA" id="ARBA00047899"/>
    </source>
</evidence>
<dbReference type="PANTHER" id="PTHR44329">
    <property type="entry name" value="SERINE/THREONINE-PROTEIN KINASE TNNI3K-RELATED"/>
    <property type="match status" value="1"/>
</dbReference>
<dbReference type="PROSITE" id="PS00108">
    <property type="entry name" value="PROTEIN_KINASE_ST"/>
    <property type="match status" value="1"/>
</dbReference>
<dbReference type="InterPro" id="IPR000719">
    <property type="entry name" value="Prot_kinase_dom"/>
</dbReference>
<accession>A0A1Y1I8L0</accession>
<dbReference type="Gene3D" id="3.30.200.20">
    <property type="entry name" value="Phosphorylase Kinase, domain 1"/>
    <property type="match status" value="1"/>
</dbReference>
<keyword evidence="2" id="KW-0547">Nucleotide-binding</keyword>
<dbReference type="GO" id="GO:0007165">
    <property type="term" value="P:signal transduction"/>
    <property type="evidence" value="ECO:0000318"/>
    <property type="project" value="GO_Central"/>
</dbReference>
<dbReference type="FunFam" id="3.30.200.20:FF:000034">
    <property type="entry name" value="Kinase suppressor of Ras 1"/>
    <property type="match status" value="1"/>
</dbReference>
<dbReference type="InterPro" id="IPR011009">
    <property type="entry name" value="Kinase-like_dom_sf"/>
</dbReference>
<comment type="catalytic activity">
    <reaction evidence="6">
        <text>L-seryl-[protein] + ATP = O-phospho-L-seryl-[protein] + ADP + H(+)</text>
        <dbReference type="Rhea" id="RHEA:17989"/>
        <dbReference type="Rhea" id="RHEA-COMP:9863"/>
        <dbReference type="Rhea" id="RHEA-COMP:11604"/>
        <dbReference type="ChEBI" id="CHEBI:15378"/>
        <dbReference type="ChEBI" id="CHEBI:29999"/>
        <dbReference type="ChEBI" id="CHEBI:30616"/>
        <dbReference type="ChEBI" id="CHEBI:83421"/>
        <dbReference type="ChEBI" id="CHEBI:456216"/>
        <dbReference type="EC" id="2.7.11.1"/>
    </reaction>
</comment>